<reference evidence="1" key="2">
    <citation type="submission" date="2020-11" db="EMBL/GenBank/DDBJ databases">
        <authorList>
            <person name="McCartney M.A."/>
            <person name="Auch B."/>
            <person name="Kono T."/>
            <person name="Mallez S."/>
            <person name="Becker A."/>
            <person name="Gohl D.M."/>
            <person name="Silverstein K.A.T."/>
            <person name="Koren S."/>
            <person name="Bechman K.B."/>
            <person name="Herman A."/>
            <person name="Abrahante J.E."/>
            <person name="Garbe J."/>
        </authorList>
    </citation>
    <scope>NUCLEOTIDE SEQUENCE</scope>
    <source>
        <strain evidence="1">Duluth1</strain>
        <tissue evidence="1">Whole animal</tissue>
    </source>
</reference>
<dbReference type="Proteomes" id="UP000828390">
    <property type="component" value="Unassembled WGS sequence"/>
</dbReference>
<accession>A0A9D4DV34</accession>
<name>A0A9D4DV34_DREPO</name>
<gene>
    <name evidence="1" type="ORF">DPMN_189863</name>
</gene>
<organism evidence="1 2">
    <name type="scientific">Dreissena polymorpha</name>
    <name type="common">Zebra mussel</name>
    <name type="synonym">Mytilus polymorpha</name>
    <dbReference type="NCBI Taxonomy" id="45954"/>
    <lineage>
        <taxon>Eukaryota</taxon>
        <taxon>Metazoa</taxon>
        <taxon>Spiralia</taxon>
        <taxon>Lophotrochozoa</taxon>
        <taxon>Mollusca</taxon>
        <taxon>Bivalvia</taxon>
        <taxon>Autobranchia</taxon>
        <taxon>Heteroconchia</taxon>
        <taxon>Euheterodonta</taxon>
        <taxon>Imparidentia</taxon>
        <taxon>Neoheterodontei</taxon>
        <taxon>Myida</taxon>
        <taxon>Dreissenoidea</taxon>
        <taxon>Dreissenidae</taxon>
        <taxon>Dreissena</taxon>
    </lineage>
</organism>
<protein>
    <submittedName>
        <fullName evidence="1">Uncharacterized protein</fullName>
    </submittedName>
</protein>
<dbReference type="AlphaFoldDB" id="A0A9D4DV34"/>
<reference evidence="1" key="1">
    <citation type="journal article" date="2019" name="bioRxiv">
        <title>The Genome of the Zebra Mussel, Dreissena polymorpha: A Resource for Invasive Species Research.</title>
        <authorList>
            <person name="McCartney M.A."/>
            <person name="Auch B."/>
            <person name="Kono T."/>
            <person name="Mallez S."/>
            <person name="Zhang Y."/>
            <person name="Obille A."/>
            <person name="Becker A."/>
            <person name="Abrahante J.E."/>
            <person name="Garbe J."/>
            <person name="Badalamenti J.P."/>
            <person name="Herman A."/>
            <person name="Mangelson H."/>
            <person name="Liachko I."/>
            <person name="Sullivan S."/>
            <person name="Sone E.D."/>
            <person name="Koren S."/>
            <person name="Silverstein K.A.T."/>
            <person name="Beckman K.B."/>
            <person name="Gohl D.M."/>
        </authorList>
    </citation>
    <scope>NUCLEOTIDE SEQUENCE</scope>
    <source>
        <strain evidence="1">Duluth1</strain>
        <tissue evidence="1">Whole animal</tissue>
    </source>
</reference>
<dbReference type="EMBL" id="JAIWYP010000010">
    <property type="protein sequence ID" value="KAH3755175.1"/>
    <property type="molecule type" value="Genomic_DNA"/>
</dbReference>
<evidence type="ECO:0000313" key="2">
    <source>
        <dbReference type="Proteomes" id="UP000828390"/>
    </source>
</evidence>
<evidence type="ECO:0000313" key="1">
    <source>
        <dbReference type="EMBL" id="KAH3755175.1"/>
    </source>
</evidence>
<keyword evidence="2" id="KW-1185">Reference proteome</keyword>
<comment type="caution">
    <text evidence="1">The sequence shown here is derived from an EMBL/GenBank/DDBJ whole genome shotgun (WGS) entry which is preliminary data.</text>
</comment>
<sequence>MNSYIHGGYTHKFENQEGDVSLLGNSVARGSPQGVHMSLLLSTVTVKGPHRVYTRVAGPHRVYTRVSWLTVKFTHLLLSRVAVTGPHRGIPTGCTHVVSVTVNCNSQFHRSHQSFKRDNAVCCVLWHHNSHHRVHGREKTDCQPFPHTAKREVIVVVKNEHQERMQEKRREAEAMDWTGVTVQVIGQFTRKITRIASRRSQVRAPDLLHTFYDRTVERNIEMEERKNGLIITTAIYGKLSAENPGYGRL</sequence>
<proteinExistence type="predicted"/>